<dbReference type="PANTHER" id="PTHR38764:SF1">
    <property type="entry name" value="ACYL CARRIER PROTEIN PHOSPHODIESTERASE"/>
    <property type="match status" value="1"/>
</dbReference>
<evidence type="ECO:0000256" key="1">
    <source>
        <dbReference type="ARBA" id="ARBA00022516"/>
    </source>
</evidence>
<keyword evidence="1" id="KW-0444">Lipid biosynthesis</keyword>
<dbReference type="RefSeq" id="WP_212212475.1">
    <property type="nucleotide sequence ID" value="NZ_JAGUCO010000001.1"/>
</dbReference>
<comment type="caution">
    <text evidence="4">The sequence shown here is derived from an EMBL/GenBank/DDBJ whole genome shotgun (WGS) entry which is preliminary data.</text>
</comment>
<keyword evidence="2" id="KW-0378">Hydrolase</keyword>
<dbReference type="Pfam" id="PF04336">
    <property type="entry name" value="ACP_PD"/>
    <property type="match status" value="1"/>
</dbReference>
<evidence type="ECO:0000256" key="2">
    <source>
        <dbReference type="ARBA" id="ARBA00022801"/>
    </source>
</evidence>
<name>A0ABS5JPU1_9BACT</name>
<gene>
    <name evidence="4" type="ORF">KEM10_01360</name>
</gene>
<evidence type="ECO:0000256" key="3">
    <source>
        <dbReference type="ARBA" id="ARBA00023098"/>
    </source>
</evidence>
<organism evidence="4 5">
    <name type="scientific">Carboxylicivirga linearis</name>
    <dbReference type="NCBI Taxonomy" id="1628157"/>
    <lineage>
        <taxon>Bacteria</taxon>
        <taxon>Pseudomonadati</taxon>
        <taxon>Bacteroidota</taxon>
        <taxon>Bacteroidia</taxon>
        <taxon>Marinilabiliales</taxon>
        <taxon>Marinilabiliaceae</taxon>
        <taxon>Carboxylicivirga</taxon>
    </lineage>
</organism>
<protein>
    <submittedName>
        <fullName evidence="4">DUF479 domain-containing protein</fullName>
    </submittedName>
</protein>
<evidence type="ECO:0000313" key="4">
    <source>
        <dbReference type="EMBL" id="MBS2096904.1"/>
    </source>
</evidence>
<keyword evidence="5" id="KW-1185">Reference proteome</keyword>
<evidence type="ECO:0000313" key="5">
    <source>
        <dbReference type="Proteomes" id="UP000708576"/>
    </source>
</evidence>
<reference evidence="4 5" key="1">
    <citation type="journal article" date="2015" name="Int. J. Syst. Evol. Microbiol.">
        <title>Carboxylicivirga linearis sp. nov., isolated from a sea cucumber culture pond.</title>
        <authorList>
            <person name="Wang F.Q."/>
            <person name="Zhou Y.X."/>
            <person name="Lin X.Z."/>
            <person name="Chen G.J."/>
            <person name="Du Z.J."/>
        </authorList>
    </citation>
    <scope>NUCLEOTIDE SEQUENCE [LARGE SCALE GENOMIC DNA]</scope>
    <source>
        <strain evidence="4 5">FB218</strain>
    </source>
</reference>
<dbReference type="PANTHER" id="PTHR38764">
    <property type="entry name" value="ACYL CARRIER PROTEIN PHOSPHODIESTERASE"/>
    <property type="match status" value="1"/>
</dbReference>
<proteinExistence type="predicted"/>
<dbReference type="EMBL" id="JAGUCO010000001">
    <property type="protein sequence ID" value="MBS2096904.1"/>
    <property type="molecule type" value="Genomic_DNA"/>
</dbReference>
<dbReference type="Proteomes" id="UP000708576">
    <property type="component" value="Unassembled WGS sequence"/>
</dbReference>
<sequence>MNFLAHLYLSGDNPLIQIGNFIGDHVKGRNYLRYSSEIQQGILLHRKIDSYTDTHPLVKQSSKRLYEKYGRYSGIIIDVFYDHYLGKNWMLFSDVKLSKYVSRVHKTLLSNYFKLPREVKSFLPFMVKSRRLETYATVEGIHRSLQIMSNYSSLPAHADWAIEQMRQFDKEFNEEFLAFFNEVKQMAEQELLRLA</sequence>
<keyword evidence="3" id="KW-0443">Lipid metabolism</keyword>
<dbReference type="InterPro" id="IPR007431">
    <property type="entry name" value="ACP_PD"/>
</dbReference>
<accession>A0ABS5JPU1</accession>